<evidence type="ECO:0000256" key="2">
    <source>
        <dbReference type="ARBA" id="ARBA00023015"/>
    </source>
</evidence>
<proteinExistence type="predicted"/>
<dbReference type="InterPro" id="IPR005333">
    <property type="entry name" value="Transcription_factor_TCP"/>
</dbReference>
<feature type="region of interest" description="Disordered" evidence="6">
    <location>
        <begin position="28"/>
        <end position="58"/>
    </location>
</feature>
<feature type="domain" description="TCP" evidence="7">
    <location>
        <begin position="49"/>
        <end position="103"/>
    </location>
</feature>
<feature type="compositionally biased region" description="Basic and acidic residues" evidence="6">
    <location>
        <begin position="285"/>
        <end position="302"/>
    </location>
</feature>
<evidence type="ECO:0000313" key="8">
    <source>
        <dbReference type="EMBL" id="KAK9684311.1"/>
    </source>
</evidence>
<evidence type="ECO:0000313" key="9">
    <source>
        <dbReference type="Proteomes" id="UP001443914"/>
    </source>
</evidence>
<evidence type="ECO:0000256" key="6">
    <source>
        <dbReference type="SAM" id="MobiDB-lite"/>
    </source>
</evidence>
<dbReference type="PANTHER" id="PTHR31072">
    <property type="entry name" value="TRANSCRIPTION FACTOR TCP4-RELATED"/>
    <property type="match status" value="1"/>
</dbReference>
<dbReference type="InterPro" id="IPR017887">
    <property type="entry name" value="TF_TCP_subgr"/>
</dbReference>
<evidence type="ECO:0000256" key="3">
    <source>
        <dbReference type="ARBA" id="ARBA00023125"/>
    </source>
</evidence>
<sequence>MDDTRTTEEQELVTTVTTTTTTATTTTSLFKEDTTQKKQQQLAPKRATTKDRHTKVDGRSRRIRMPALCAARVFQLTRELGHKTDGETIQWLLQQAEPAIVAATGSGTIPASFITGSGSGSTSGSGSSMSLGLLHSKMGTESVTRASWAAFGVGDSLGRSQVGTSIWPGINSGYFGNTNNSNTNNNTNSGNQLFDTSVVPTSNLTGPNPGYVTNFQLQGVGLPTSNMGLLSFTPILARGNQLPGLQLGLSQEGHGVIGQIYQHHSNEQQQQHQQQPQNQQQSSADDLHQHLQQSHSDENSRE</sequence>
<dbReference type="AlphaFoldDB" id="A0AAW1I5P4"/>
<dbReference type="Proteomes" id="UP001443914">
    <property type="component" value="Unassembled WGS sequence"/>
</dbReference>
<evidence type="ECO:0000256" key="5">
    <source>
        <dbReference type="ARBA" id="ARBA00023242"/>
    </source>
</evidence>
<gene>
    <name evidence="8" type="ORF">RND81_10G201300</name>
</gene>
<dbReference type="EMBL" id="JBDFQZ010000010">
    <property type="protein sequence ID" value="KAK9684311.1"/>
    <property type="molecule type" value="Genomic_DNA"/>
</dbReference>
<feature type="region of interest" description="Disordered" evidence="6">
    <location>
        <begin position="264"/>
        <end position="302"/>
    </location>
</feature>
<dbReference type="GO" id="GO:0043565">
    <property type="term" value="F:sequence-specific DNA binding"/>
    <property type="evidence" value="ECO:0007669"/>
    <property type="project" value="TreeGrafter"/>
</dbReference>
<accession>A0AAW1I5P4</accession>
<organism evidence="8 9">
    <name type="scientific">Saponaria officinalis</name>
    <name type="common">Common soapwort</name>
    <name type="synonym">Lychnis saponaria</name>
    <dbReference type="NCBI Taxonomy" id="3572"/>
    <lineage>
        <taxon>Eukaryota</taxon>
        <taxon>Viridiplantae</taxon>
        <taxon>Streptophyta</taxon>
        <taxon>Embryophyta</taxon>
        <taxon>Tracheophyta</taxon>
        <taxon>Spermatophyta</taxon>
        <taxon>Magnoliopsida</taxon>
        <taxon>eudicotyledons</taxon>
        <taxon>Gunneridae</taxon>
        <taxon>Pentapetalae</taxon>
        <taxon>Caryophyllales</taxon>
        <taxon>Caryophyllaceae</taxon>
        <taxon>Caryophylleae</taxon>
        <taxon>Saponaria</taxon>
    </lineage>
</organism>
<dbReference type="PROSITE" id="PS51369">
    <property type="entry name" value="TCP"/>
    <property type="match status" value="1"/>
</dbReference>
<keyword evidence="4" id="KW-0804">Transcription</keyword>
<comment type="caution">
    <text evidence="8">The sequence shown here is derived from an EMBL/GenBank/DDBJ whole genome shotgun (WGS) entry which is preliminary data.</text>
</comment>
<dbReference type="Pfam" id="PF03634">
    <property type="entry name" value="TCP"/>
    <property type="match status" value="1"/>
</dbReference>
<evidence type="ECO:0000259" key="7">
    <source>
        <dbReference type="PROSITE" id="PS51369"/>
    </source>
</evidence>
<keyword evidence="3" id="KW-0238">DNA-binding</keyword>
<dbReference type="PANTHER" id="PTHR31072:SF4">
    <property type="entry name" value="TRANSCRIPTION FACTOR TCP20"/>
    <property type="match status" value="1"/>
</dbReference>
<feature type="compositionally biased region" description="Basic and acidic residues" evidence="6">
    <location>
        <begin position="48"/>
        <end position="58"/>
    </location>
</feature>
<keyword evidence="2" id="KW-0805">Transcription regulation</keyword>
<keyword evidence="5" id="KW-0539">Nucleus</keyword>
<dbReference type="GO" id="GO:0003700">
    <property type="term" value="F:DNA-binding transcription factor activity"/>
    <property type="evidence" value="ECO:0007669"/>
    <property type="project" value="InterPro"/>
</dbReference>
<keyword evidence="9" id="KW-1185">Reference proteome</keyword>
<name>A0AAW1I5P4_SAPOF</name>
<reference evidence="8" key="1">
    <citation type="submission" date="2024-03" db="EMBL/GenBank/DDBJ databases">
        <title>WGS assembly of Saponaria officinalis var. Norfolk2.</title>
        <authorList>
            <person name="Jenkins J."/>
            <person name="Shu S."/>
            <person name="Grimwood J."/>
            <person name="Barry K."/>
            <person name="Goodstein D."/>
            <person name="Schmutz J."/>
            <person name="Leebens-Mack J."/>
            <person name="Osbourn A."/>
        </authorList>
    </citation>
    <scope>NUCLEOTIDE SEQUENCE [LARGE SCALE GENOMIC DNA]</scope>
    <source>
        <strain evidence="8">JIC</strain>
    </source>
</reference>
<evidence type="ECO:0000256" key="4">
    <source>
        <dbReference type="ARBA" id="ARBA00023163"/>
    </source>
</evidence>
<feature type="compositionally biased region" description="Low complexity" evidence="6">
    <location>
        <begin position="267"/>
        <end position="283"/>
    </location>
</feature>
<evidence type="ECO:0000256" key="1">
    <source>
        <dbReference type="ARBA" id="ARBA00004123"/>
    </source>
</evidence>
<dbReference type="GO" id="GO:0005634">
    <property type="term" value="C:nucleus"/>
    <property type="evidence" value="ECO:0007669"/>
    <property type="project" value="UniProtKB-SubCell"/>
</dbReference>
<protein>
    <recommendedName>
        <fullName evidence="7">TCP domain-containing protein</fullName>
    </recommendedName>
</protein>
<comment type="subcellular location">
    <subcellularLocation>
        <location evidence="1">Nucleus</location>
    </subcellularLocation>
</comment>